<dbReference type="InterPro" id="IPR001650">
    <property type="entry name" value="Helicase_C-like"/>
</dbReference>
<keyword evidence="10" id="KW-1185">Reference proteome</keyword>
<feature type="domain" description="Helicase C-terminal" evidence="8">
    <location>
        <begin position="1375"/>
        <end position="1530"/>
    </location>
</feature>
<dbReference type="PRINTS" id="PR00411">
    <property type="entry name" value="PNDRDTASEI"/>
</dbReference>
<evidence type="ECO:0000256" key="3">
    <source>
        <dbReference type="ARBA" id="ARBA00022801"/>
    </source>
</evidence>
<feature type="region of interest" description="Disordered" evidence="6">
    <location>
        <begin position="684"/>
        <end position="727"/>
    </location>
</feature>
<name>A0A1Q9CSD7_SYMMI</name>
<reference evidence="9 10" key="1">
    <citation type="submission" date="2016-02" db="EMBL/GenBank/DDBJ databases">
        <title>Genome analysis of coral dinoflagellate symbionts highlights evolutionary adaptations to a symbiotic lifestyle.</title>
        <authorList>
            <person name="Aranda M."/>
            <person name="Li Y."/>
            <person name="Liew Y.J."/>
            <person name="Baumgarten S."/>
            <person name="Simakov O."/>
            <person name="Wilson M."/>
            <person name="Piel J."/>
            <person name="Ashoor H."/>
            <person name="Bougouffa S."/>
            <person name="Bajic V.B."/>
            <person name="Ryu T."/>
            <person name="Ravasi T."/>
            <person name="Bayer T."/>
            <person name="Micklem G."/>
            <person name="Kim H."/>
            <person name="Bhak J."/>
            <person name="Lajeunesse T.C."/>
            <person name="Voolstra C.R."/>
        </authorList>
    </citation>
    <scope>NUCLEOTIDE SEQUENCE [LARGE SCALE GENOMIC DNA]</scope>
    <source>
        <strain evidence="9 10">CCMP2467</strain>
    </source>
</reference>
<dbReference type="Gene3D" id="3.40.50.300">
    <property type="entry name" value="P-loop containing nucleotide triphosphate hydrolases"/>
    <property type="match status" value="1"/>
</dbReference>
<dbReference type="CDD" id="cd18793">
    <property type="entry name" value="SF2_C_SNF"/>
    <property type="match status" value="1"/>
</dbReference>
<dbReference type="Gene3D" id="3.40.50.10810">
    <property type="entry name" value="Tandem AAA-ATPase domain"/>
    <property type="match status" value="2"/>
</dbReference>
<dbReference type="SUPFAM" id="SSF51905">
    <property type="entry name" value="FAD/NAD(P)-binding domain"/>
    <property type="match status" value="2"/>
</dbReference>
<keyword evidence="9" id="KW-0503">Monooxygenase</keyword>
<feature type="compositionally biased region" description="Low complexity" evidence="6">
    <location>
        <begin position="701"/>
        <end position="714"/>
    </location>
</feature>
<dbReference type="InterPro" id="IPR036188">
    <property type="entry name" value="FAD/NAD-bd_sf"/>
</dbReference>
<dbReference type="PROSITE" id="PS51194">
    <property type="entry name" value="HELICASE_CTER"/>
    <property type="match status" value="1"/>
</dbReference>
<dbReference type="InterPro" id="IPR014001">
    <property type="entry name" value="Helicase_ATP-bd"/>
</dbReference>
<feature type="region of interest" description="Disordered" evidence="6">
    <location>
        <begin position="954"/>
        <end position="976"/>
    </location>
</feature>
<dbReference type="GO" id="GO:0005524">
    <property type="term" value="F:ATP binding"/>
    <property type="evidence" value="ECO:0007669"/>
    <property type="project" value="InterPro"/>
</dbReference>
<keyword evidence="5" id="KW-0560">Oxidoreductase</keyword>
<sequence length="1544" mass="172495">MAASGPSLSFSARLRATLNFLRSRTGHSLSGYGSKLAEGDILILGAGFSGLLVGIKLKEAGIPFTIIDKESDVGGTWLLNRYPGCACDVPAHLYSYSFEPNPDWSEAYAGSEEIHAYIKRVYEKYDLAPHTRLCTRLKKAEWMPQRQRWRVMLESDEVLEPRFLFSCVGALHYPQVPDVPGMERFRGKMFHSAEWDHGVDFTGKRVVVVGSGASAVQFVPVVAERAQRLVLLQRTPNWVIGRQETLLPARHYPEYLKWAYRNIPLVRAAYRTSLYWKQELALSVGGLFDARDHPRNQILRSQCRGYMAFQLQDKQLRNKVIPKYPLGCKRICRSDIYLESLCRSNVDVVVAGLAEVQEDGIVDTCGTKHQADVLLFGTGFEIGSIGKDVQILGTSGFTWSGDSAWRQGHHAYLGTTMQELPNTFIILGPNSGLGHNSLLLMAEAQADYALRLLKEALDHDIGSFAVKPRVLKTYNRWVQEQFKDKERFGANAAAGIKPKLAKSSPSGLYNAPGLREDYEGTLCLWVAPRLFELRLLDSLSLALCFARANRAATGALRAMEGAESRERRRSPGFPRLRRHPRRWPKKRLVSTQVFLPIAIAIFVALTSLRRCSGNFAVQALRKGLAKRPLKATHSTLSSAKGDLRSFLQEQFQEMQQEELKDLLRQRGQPDYGEKDDLVQRLVSKAMSRPINTRSKEAGPGSSPRSPRQAPQRRAQAAEDSDAQELPGRLRLVTAQMRHQEPPDTKPKDVMTWIERRLNFSKMMEEEERPGKTIKALNTDAELKLQRYFGTFPEMKETLRPQQVHSAKECLLRGGRCLIADERGRPDRMGLGKTLTSLVVAQIYSEEWPLLVVAPTSVVKNWVKEVQRWLPHMVSEVMELSSSIVSTTLDQARVQPALTRRPDGSPYKVVILDEAHYIKTSNSQRTQDPSASQMAHGWWEEARTYQLDMPKVDDWQDGPDGNTCRHGSPRRSSSGAGRRCYGVDGGYMKGRISDVSSDKGCLAGGSFTDGDVFCEVGSQHDCHIGRKVDDWQDGPKGNTCWHGSPRRSSPGAGWGCYDEDGGYIKGCSSGVSGSRSSGCDSDQGCLTGGLFTDDDGNTCENYGPSASKVLEAYCVDGSRKANGARGCAVDVDCCAVGSYSTGYSEEMRNGTGEPLPPNLDVFSRGQELLGWHVMSDCTSKGLLPGLQWLCFVKLQNAGRQVLSNCMLYSRSLQLLQRYRGDLRLFVRTLTDKLDGRTVCHWVLLPVCRDAHRCILLTGTPVLNHAGETWTLMSALDPTLPPFESFCKRYCKFKRQVGDDGIETWVPYGVERSEELHRVFHSFTVRQKKSDCEAVDGKWKQKVTAMKISVAKSASKKMKQSLPARIFGMTAKAKAGPVTEYVQSILERSDTDRKIVVFGHHMVMLDTLEKMCQKIGRRCVRIDGTVQKHLRQGIIDKFQEEPDVQVLLAGMRACGHGISFTAASLVIFAELHWVPASLLQAEDRVHRHGQERDVEIVYCVAEGQPFMDDTILKKMFEKEQIANLITDGKQLESAFSLLPKEATSPT</sequence>
<organism evidence="9 10">
    <name type="scientific">Symbiodinium microadriaticum</name>
    <name type="common">Dinoflagellate</name>
    <name type="synonym">Zooxanthella microadriatica</name>
    <dbReference type="NCBI Taxonomy" id="2951"/>
    <lineage>
        <taxon>Eukaryota</taxon>
        <taxon>Sar</taxon>
        <taxon>Alveolata</taxon>
        <taxon>Dinophyceae</taxon>
        <taxon>Suessiales</taxon>
        <taxon>Symbiodiniaceae</taxon>
        <taxon>Symbiodinium</taxon>
    </lineage>
</organism>
<evidence type="ECO:0000256" key="6">
    <source>
        <dbReference type="SAM" id="MobiDB-lite"/>
    </source>
</evidence>
<comment type="caution">
    <text evidence="9">The sequence shown here is derived from an EMBL/GenBank/DDBJ whole genome shotgun (WGS) entry which is preliminary data.</text>
</comment>
<evidence type="ECO:0000259" key="7">
    <source>
        <dbReference type="PROSITE" id="PS50800"/>
    </source>
</evidence>
<dbReference type="PANTHER" id="PTHR42877:SF4">
    <property type="entry name" value="FAD_NAD(P)-BINDING DOMAIN-CONTAINING PROTEIN-RELATED"/>
    <property type="match status" value="1"/>
</dbReference>
<dbReference type="Pfam" id="PF00271">
    <property type="entry name" value="Helicase_C"/>
    <property type="match status" value="1"/>
</dbReference>
<dbReference type="GO" id="GO:0050661">
    <property type="term" value="F:NADP binding"/>
    <property type="evidence" value="ECO:0007669"/>
    <property type="project" value="InterPro"/>
</dbReference>
<dbReference type="Pfam" id="PF00743">
    <property type="entry name" value="FMO-like"/>
    <property type="match status" value="1"/>
</dbReference>
<evidence type="ECO:0000256" key="1">
    <source>
        <dbReference type="ARBA" id="ARBA00010139"/>
    </source>
</evidence>
<accession>A0A1Q9CSD7</accession>
<evidence type="ECO:0000256" key="4">
    <source>
        <dbReference type="ARBA" id="ARBA00022827"/>
    </source>
</evidence>
<evidence type="ECO:0000313" key="9">
    <source>
        <dbReference type="EMBL" id="OLP85815.1"/>
    </source>
</evidence>
<dbReference type="InterPro" id="IPR020946">
    <property type="entry name" value="Flavin_mOase-like"/>
</dbReference>
<dbReference type="Gene3D" id="3.50.50.60">
    <property type="entry name" value="FAD/NAD(P)-binding domain"/>
    <property type="match status" value="2"/>
</dbReference>
<dbReference type="GO" id="GO:0016787">
    <property type="term" value="F:hydrolase activity"/>
    <property type="evidence" value="ECO:0007669"/>
    <property type="project" value="UniProtKB-KW"/>
</dbReference>
<evidence type="ECO:0000256" key="2">
    <source>
        <dbReference type="ARBA" id="ARBA00022630"/>
    </source>
</evidence>
<keyword evidence="3" id="KW-0378">Hydrolase</keyword>
<dbReference type="OrthoDB" id="66881at2759"/>
<dbReference type="GO" id="GO:0050660">
    <property type="term" value="F:flavin adenine dinucleotide binding"/>
    <property type="evidence" value="ECO:0007669"/>
    <property type="project" value="InterPro"/>
</dbReference>
<dbReference type="InterPro" id="IPR051209">
    <property type="entry name" value="FAD-bind_Monooxygenase_sf"/>
</dbReference>
<dbReference type="PANTHER" id="PTHR42877">
    <property type="entry name" value="L-ORNITHINE N(5)-MONOOXYGENASE-RELATED"/>
    <property type="match status" value="1"/>
</dbReference>
<dbReference type="InterPro" id="IPR003034">
    <property type="entry name" value="SAP_dom"/>
</dbReference>
<evidence type="ECO:0000313" key="10">
    <source>
        <dbReference type="Proteomes" id="UP000186817"/>
    </source>
</evidence>
<dbReference type="InterPro" id="IPR000330">
    <property type="entry name" value="SNF2_N"/>
</dbReference>
<keyword evidence="4" id="KW-0274">FAD</keyword>
<keyword evidence="2" id="KW-0285">Flavoprotein</keyword>
<comment type="similarity">
    <text evidence="1">Belongs to the FAD-binding monooxygenase family.</text>
</comment>
<dbReference type="PROSITE" id="PS50800">
    <property type="entry name" value="SAP"/>
    <property type="match status" value="1"/>
</dbReference>
<dbReference type="SMART" id="SM00487">
    <property type="entry name" value="DEXDc"/>
    <property type="match status" value="1"/>
</dbReference>
<evidence type="ECO:0000256" key="5">
    <source>
        <dbReference type="ARBA" id="ARBA00023002"/>
    </source>
</evidence>
<dbReference type="InterPro" id="IPR036361">
    <property type="entry name" value="SAP_dom_sf"/>
</dbReference>
<proteinExistence type="inferred from homology"/>
<dbReference type="InterPro" id="IPR038718">
    <property type="entry name" value="SNF2-like_sf"/>
</dbReference>
<dbReference type="InterPro" id="IPR027417">
    <property type="entry name" value="P-loop_NTPase"/>
</dbReference>
<dbReference type="SMART" id="SM00490">
    <property type="entry name" value="HELICc"/>
    <property type="match status" value="1"/>
</dbReference>
<protein>
    <submittedName>
        <fullName evidence="9">4-hydroxyacetophenone monooxygenase</fullName>
    </submittedName>
</protein>
<evidence type="ECO:0000259" key="8">
    <source>
        <dbReference type="PROSITE" id="PS51194"/>
    </source>
</evidence>
<dbReference type="Pfam" id="PF00176">
    <property type="entry name" value="SNF2-rel_dom"/>
    <property type="match status" value="1"/>
</dbReference>
<dbReference type="EMBL" id="LSRX01000955">
    <property type="protein sequence ID" value="OLP85815.1"/>
    <property type="molecule type" value="Genomic_DNA"/>
</dbReference>
<dbReference type="Proteomes" id="UP000186817">
    <property type="component" value="Unassembled WGS sequence"/>
</dbReference>
<dbReference type="SUPFAM" id="SSF52540">
    <property type="entry name" value="P-loop containing nucleoside triphosphate hydrolases"/>
    <property type="match status" value="2"/>
</dbReference>
<dbReference type="Gene3D" id="1.10.720.30">
    <property type="entry name" value="SAP domain"/>
    <property type="match status" value="1"/>
</dbReference>
<dbReference type="GO" id="GO:0004499">
    <property type="term" value="F:N,N-dimethylaniline monooxygenase activity"/>
    <property type="evidence" value="ECO:0007669"/>
    <property type="project" value="InterPro"/>
</dbReference>
<dbReference type="InterPro" id="IPR049730">
    <property type="entry name" value="SNF2/RAD54-like_C"/>
</dbReference>
<feature type="domain" description="SAP" evidence="7">
    <location>
        <begin position="651"/>
        <end position="685"/>
    </location>
</feature>
<gene>
    <name evidence="9" type="primary">hapE</name>
    <name evidence="9" type="ORF">AK812_SmicGene33162</name>
</gene>